<accession>A0A0R3RDM9</accession>
<organism evidence="1">
    <name type="scientific">Brugia timori</name>
    <dbReference type="NCBI Taxonomy" id="42155"/>
    <lineage>
        <taxon>Eukaryota</taxon>
        <taxon>Metazoa</taxon>
        <taxon>Ecdysozoa</taxon>
        <taxon>Nematoda</taxon>
        <taxon>Chromadorea</taxon>
        <taxon>Rhabditida</taxon>
        <taxon>Spirurina</taxon>
        <taxon>Spiruromorpha</taxon>
        <taxon>Filarioidea</taxon>
        <taxon>Onchocercidae</taxon>
        <taxon>Brugia</taxon>
    </lineage>
</organism>
<reference evidence="1" key="1">
    <citation type="submission" date="2017-02" db="UniProtKB">
        <authorList>
            <consortium name="WormBaseParasite"/>
        </authorList>
    </citation>
    <scope>IDENTIFICATION</scope>
</reference>
<dbReference type="AlphaFoldDB" id="A0A0R3RDM9"/>
<protein>
    <submittedName>
        <fullName evidence="1">Ovule protein</fullName>
    </submittedName>
</protein>
<proteinExistence type="predicted"/>
<dbReference type="WBParaSite" id="BTMF_0001815301-mRNA-1">
    <property type="protein sequence ID" value="BTMF_0001815301-mRNA-1"/>
    <property type="gene ID" value="BTMF_0001815301"/>
</dbReference>
<evidence type="ECO:0000313" key="1">
    <source>
        <dbReference type="WBParaSite" id="BTMF_0001815301-mRNA-1"/>
    </source>
</evidence>
<name>A0A0R3RDM9_9BILA</name>
<sequence>LLVVVMDHHRYLIFIRDLNCYIIEHECVLLLVGKIKCLFEQQIA</sequence>